<dbReference type="InterPro" id="IPR016156">
    <property type="entry name" value="FAD/NAD-linked_Rdtase_dimer_sf"/>
</dbReference>
<evidence type="ECO:0000256" key="2">
    <source>
        <dbReference type="ARBA" id="ARBA00009130"/>
    </source>
</evidence>
<evidence type="ECO:0000256" key="1">
    <source>
        <dbReference type="ARBA" id="ARBA00001974"/>
    </source>
</evidence>
<comment type="cofactor">
    <cofactor evidence="1">
        <name>FAD</name>
        <dbReference type="ChEBI" id="CHEBI:57692"/>
    </cofactor>
</comment>
<dbReference type="Pfam" id="PF02852">
    <property type="entry name" value="Pyr_redox_dim"/>
    <property type="match status" value="1"/>
</dbReference>
<sequence length="446" mass="49014">MTRYVIIGGDAAGMSAAMQIVRRGPDDAKITTLERGSIYSYAQCGLPYVIEGSVAATDDLIARSTDTFRNKYGIDARVQHEVTDVNPEKQEVYGTNLQRNESFTIPYDQLLIATGVDPVVPSLPGTDLAGVHTLKTIPDLERLRSDLHGHREITIVGGGYVGLELAEAFVAQNFSVRIIERNRQLAKMFDADMVEHLHEEAEQQGIELLFGKTVTEVEADDRGRVNALIVDEERFSTDLVVFATGVKPNTSFLQATGVDLNKNGAINVDAYMNTNIENIYAAGDCALQYHRIKEKNDFLPLGTHANKQGRIAGTNMSGETKTFQGVVGTAIFRFIRFTAARTGLSEKEADALAIPADAVSYKGTDIAGYFTEKKPLHIKLVYHTDNKRLLGAQVIGESGADKRIDVVATALFHNMNIDEFEDLDLSYAPPYNGVWDPLQQAARRAK</sequence>
<dbReference type="PRINTS" id="PR00411">
    <property type="entry name" value="PNDRDTASEI"/>
</dbReference>
<keyword evidence="3" id="KW-0285">Flavoprotein</keyword>
<evidence type="ECO:0000259" key="8">
    <source>
        <dbReference type="Pfam" id="PF07992"/>
    </source>
</evidence>
<organism evidence="9 10">
    <name type="scientific">Natribacillus halophilus</name>
    <dbReference type="NCBI Taxonomy" id="549003"/>
    <lineage>
        <taxon>Bacteria</taxon>
        <taxon>Bacillati</taxon>
        <taxon>Bacillota</taxon>
        <taxon>Bacilli</taxon>
        <taxon>Bacillales</taxon>
        <taxon>Bacillaceae</taxon>
        <taxon>Natribacillus</taxon>
    </lineage>
</organism>
<accession>A0A1G8KV68</accession>
<feature type="domain" description="FAD/NAD(P)-binding" evidence="8">
    <location>
        <begin position="3"/>
        <end position="292"/>
    </location>
</feature>
<keyword evidence="4" id="KW-0274">FAD</keyword>
<name>A0A1G8KV68_9BACI</name>
<keyword evidence="5" id="KW-0560">Oxidoreductase</keyword>
<evidence type="ECO:0000256" key="5">
    <source>
        <dbReference type="ARBA" id="ARBA00023002"/>
    </source>
</evidence>
<keyword evidence="6" id="KW-0676">Redox-active center</keyword>
<dbReference type="InterPro" id="IPR050260">
    <property type="entry name" value="FAD-bd_OxRdtase"/>
</dbReference>
<dbReference type="EMBL" id="FNEN01000002">
    <property type="protein sequence ID" value="SDI47318.1"/>
    <property type="molecule type" value="Genomic_DNA"/>
</dbReference>
<evidence type="ECO:0000259" key="7">
    <source>
        <dbReference type="Pfam" id="PF02852"/>
    </source>
</evidence>
<dbReference type="AlphaFoldDB" id="A0A1G8KV68"/>
<dbReference type="Proteomes" id="UP000198853">
    <property type="component" value="Unassembled WGS sequence"/>
</dbReference>
<dbReference type="InterPro" id="IPR004099">
    <property type="entry name" value="Pyr_nucl-diS_OxRdtase_dimer"/>
</dbReference>
<dbReference type="SUPFAM" id="SSF55424">
    <property type="entry name" value="FAD/NAD-linked reductases, dimerisation (C-terminal) domain"/>
    <property type="match status" value="1"/>
</dbReference>
<evidence type="ECO:0000256" key="3">
    <source>
        <dbReference type="ARBA" id="ARBA00022630"/>
    </source>
</evidence>
<evidence type="ECO:0000256" key="6">
    <source>
        <dbReference type="ARBA" id="ARBA00023284"/>
    </source>
</evidence>
<dbReference type="InterPro" id="IPR036188">
    <property type="entry name" value="FAD/NAD-bd_sf"/>
</dbReference>
<comment type="similarity">
    <text evidence="2">Belongs to the class-III pyridine nucleotide-disulfide oxidoreductase family.</text>
</comment>
<reference evidence="9 10" key="1">
    <citation type="submission" date="2016-10" db="EMBL/GenBank/DDBJ databases">
        <authorList>
            <person name="de Groot N.N."/>
        </authorList>
    </citation>
    <scope>NUCLEOTIDE SEQUENCE [LARGE SCALE GENOMIC DNA]</scope>
    <source>
        <strain evidence="9 10">DSM 21771</strain>
    </source>
</reference>
<feature type="domain" description="Pyridine nucleotide-disulphide oxidoreductase dimerisation" evidence="7">
    <location>
        <begin position="332"/>
        <end position="432"/>
    </location>
</feature>
<dbReference type="PANTHER" id="PTHR43429">
    <property type="entry name" value="PYRIDINE NUCLEOTIDE-DISULFIDE OXIDOREDUCTASE DOMAIN-CONTAINING"/>
    <property type="match status" value="1"/>
</dbReference>
<keyword evidence="10" id="KW-1185">Reference proteome</keyword>
<dbReference type="GO" id="GO:0016491">
    <property type="term" value="F:oxidoreductase activity"/>
    <property type="evidence" value="ECO:0007669"/>
    <property type="project" value="UniProtKB-KW"/>
</dbReference>
<dbReference type="RefSeq" id="WP_281240988.1">
    <property type="nucleotide sequence ID" value="NZ_FNEN01000002.1"/>
</dbReference>
<protein>
    <submittedName>
        <fullName evidence="9">NADPH-dependent 2,4-dienoyl-CoA reductase, sulfur reductase</fullName>
    </submittedName>
</protein>
<evidence type="ECO:0000256" key="4">
    <source>
        <dbReference type="ARBA" id="ARBA00022827"/>
    </source>
</evidence>
<evidence type="ECO:0000313" key="9">
    <source>
        <dbReference type="EMBL" id="SDI47318.1"/>
    </source>
</evidence>
<dbReference type="PRINTS" id="PR00368">
    <property type="entry name" value="FADPNR"/>
</dbReference>
<dbReference type="Pfam" id="PF07992">
    <property type="entry name" value="Pyr_redox_2"/>
    <property type="match status" value="1"/>
</dbReference>
<dbReference type="SUPFAM" id="SSF51905">
    <property type="entry name" value="FAD/NAD(P)-binding domain"/>
    <property type="match status" value="1"/>
</dbReference>
<proteinExistence type="inferred from homology"/>
<gene>
    <name evidence="9" type="ORF">SAMN04488123_102323</name>
</gene>
<dbReference type="InterPro" id="IPR023753">
    <property type="entry name" value="FAD/NAD-binding_dom"/>
</dbReference>
<dbReference type="PANTHER" id="PTHR43429:SF1">
    <property type="entry name" value="NAD(P)H SULFUR OXIDOREDUCTASE (COA-DEPENDENT)"/>
    <property type="match status" value="1"/>
</dbReference>
<dbReference type="Gene3D" id="3.50.50.60">
    <property type="entry name" value="FAD/NAD(P)-binding domain"/>
    <property type="match status" value="2"/>
</dbReference>
<evidence type="ECO:0000313" key="10">
    <source>
        <dbReference type="Proteomes" id="UP000198853"/>
    </source>
</evidence>